<name>A0ABT6PY98_9PROT</name>
<dbReference type="EMBL" id="JASBAO010000001">
    <property type="protein sequence ID" value="MDI2089842.1"/>
    <property type="molecule type" value="Genomic_DNA"/>
</dbReference>
<accession>A0ABT6PY98</accession>
<gene>
    <name evidence="1" type="ORF">QJV27_00370</name>
</gene>
<dbReference type="Gene3D" id="2.40.160.10">
    <property type="entry name" value="Porin"/>
    <property type="match status" value="1"/>
</dbReference>
<proteinExistence type="predicted"/>
<keyword evidence="2" id="KW-1185">Reference proteome</keyword>
<dbReference type="InterPro" id="IPR010870">
    <property type="entry name" value="Porin_O/P"/>
</dbReference>
<organism evidence="1 2">
    <name type="scientific">Commensalibacter oyaizuii</name>
    <dbReference type="NCBI Taxonomy" id="3043873"/>
    <lineage>
        <taxon>Bacteria</taxon>
        <taxon>Pseudomonadati</taxon>
        <taxon>Pseudomonadota</taxon>
        <taxon>Alphaproteobacteria</taxon>
        <taxon>Acetobacterales</taxon>
        <taxon>Acetobacteraceae</taxon>
    </lineage>
</organism>
<reference evidence="1" key="1">
    <citation type="submission" date="2023-05" db="EMBL/GenBank/DDBJ databases">
        <title>Whole genome sequence of Commensalibacter sp.</title>
        <authorList>
            <person name="Charoenyingcharoen P."/>
            <person name="Yukphan P."/>
        </authorList>
    </citation>
    <scope>NUCLEOTIDE SEQUENCE</scope>
    <source>
        <strain evidence="1">TBRC 16381</strain>
    </source>
</reference>
<evidence type="ECO:0000313" key="2">
    <source>
        <dbReference type="Proteomes" id="UP001431634"/>
    </source>
</evidence>
<protein>
    <submittedName>
        <fullName evidence="1">Porin</fullName>
    </submittedName>
</protein>
<sequence>MRKIYRVHKNSPSCILLSVTIISGFFLFKSEQIAHAKASQDSAFMQALSENNISLQSDEYASNFGQGWYICANDQPHCSMWNARKVVNIDPYKNIQFQVGNLQLKFPKGRPTLTSQDGRFSLSLGMMMHFDVGGFVGKDVQHGSNMSNHRSYLRRGRFIISARYDDFIVTVSPDAGEFYQNTYSLHDAYIRYVGFKNTVLGVGLIQPGSSMEDSESSNSYEFIERPMVIDMVRNISGGEPRVALEGIHWGERYYVGAYVTGQRLGENFRDFQKNQVGGLLRAAFRPVATADVDVHLGFSGAFAFHGNNRRYSMGSGPEAQIWLSRNYIRTGMIDGVDSVWTLGPEVGLRWKRLVFQSEYYQINLQRVKDGNTSRPNLSFPGWYMSTSYTIFGQPRQYDQKTASFRTPQGSLFNPAAGSWGALEWVSRWSVMDLNSHLNSYTRNGQFLGSYGGKQNIWSTGFNWYPSSHMRIMLDYNHIRASSSLNNPHNMYGRNSNLLISRLQFTF</sequence>
<dbReference type="Pfam" id="PF07396">
    <property type="entry name" value="Porin_O_P"/>
    <property type="match status" value="1"/>
</dbReference>
<comment type="caution">
    <text evidence="1">The sequence shown here is derived from an EMBL/GenBank/DDBJ whole genome shotgun (WGS) entry which is preliminary data.</text>
</comment>
<dbReference type="InterPro" id="IPR023614">
    <property type="entry name" value="Porin_dom_sf"/>
</dbReference>
<dbReference type="Proteomes" id="UP001431634">
    <property type="component" value="Unassembled WGS sequence"/>
</dbReference>
<evidence type="ECO:0000313" key="1">
    <source>
        <dbReference type="EMBL" id="MDI2089842.1"/>
    </source>
</evidence>
<dbReference type="RefSeq" id="WP_281447015.1">
    <property type="nucleotide sequence ID" value="NZ_JASBAO010000001.1"/>
</dbReference>